<keyword evidence="3" id="KW-1185">Reference proteome</keyword>
<name>A0A4V3XCQ1_9AGAM</name>
<dbReference type="EMBL" id="SGPL01000847">
    <property type="protein sequence ID" value="THH06743.1"/>
    <property type="molecule type" value="Genomic_DNA"/>
</dbReference>
<dbReference type="AlphaFoldDB" id="A0A4V3XCQ1"/>
<sequence length="96" mass="10566">MSDNEDDADATLSSADNVSDNADEEDVAESVVAEKICLSLPSTFSEDKCMELGLQALAKQELELQKGQVNNALHHIHIYLGHKSFLFWTSVRQANS</sequence>
<gene>
    <name evidence="2" type="ORF">EW146_g9518</name>
</gene>
<evidence type="ECO:0000313" key="2">
    <source>
        <dbReference type="EMBL" id="THH06743.1"/>
    </source>
</evidence>
<organism evidence="2 3">
    <name type="scientific">Bondarzewia mesenterica</name>
    <dbReference type="NCBI Taxonomy" id="1095465"/>
    <lineage>
        <taxon>Eukaryota</taxon>
        <taxon>Fungi</taxon>
        <taxon>Dikarya</taxon>
        <taxon>Basidiomycota</taxon>
        <taxon>Agaricomycotina</taxon>
        <taxon>Agaricomycetes</taxon>
        <taxon>Russulales</taxon>
        <taxon>Bondarzewiaceae</taxon>
        <taxon>Bondarzewia</taxon>
    </lineage>
</organism>
<protein>
    <submittedName>
        <fullName evidence="2">Uncharacterized protein</fullName>
    </submittedName>
</protein>
<dbReference type="OrthoDB" id="2675723at2759"/>
<proteinExistence type="predicted"/>
<reference evidence="2 3" key="1">
    <citation type="submission" date="2019-02" db="EMBL/GenBank/DDBJ databases">
        <title>Genome sequencing of the rare red list fungi Bondarzewia mesenterica.</title>
        <authorList>
            <person name="Buettner E."/>
            <person name="Kellner H."/>
        </authorList>
    </citation>
    <scope>NUCLEOTIDE SEQUENCE [LARGE SCALE GENOMIC DNA]</scope>
    <source>
        <strain evidence="2 3">DSM 108281</strain>
    </source>
</reference>
<comment type="caution">
    <text evidence="2">The sequence shown here is derived from an EMBL/GenBank/DDBJ whole genome shotgun (WGS) entry which is preliminary data.</text>
</comment>
<evidence type="ECO:0000313" key="3">
    <source>
        <dbReference type="Proteomes" id="UP000310158"/>
    </source>
</evidence>
<evidence type="ECO:0000256" key="1">
    <source>
        <dbReference type="SAM" id="MobiDB-lite"/>
    </source>
</evidence>
<accession>A0A4V3XCQ1</accession>
<dbReference type="Proteomes" id="UP000310158">
    <property type="component" value="Unassembled WGS sequence"/>
</dbReference>
<feature type="region of interest" description="Disordered" evidence="1">
    <location>
        <begin position="1"/>
        <end position="26"/>
    </location>
</feature>